<feature type="domain" description="Glycoside hydrolase family 19 catalytic" evidence="1">
    <location>
        <begin position="38"/>
        <end position="124"/>
    </location>
</feature>
<dbReference type="SUPFAM" id="SSF53955">
    <property type="entry name" value="Lysozyme-like"/>
    <property type="match status" value="1"/>
</dbReference>
<dbReference type="GO" id="GO:0006032">
    <property type="term" value="P:chitin catabolic process"/>
    <property type="evidence" value="ECO:0007669"/>
    <property type="project" value="InterPro"/>
</dbReference>
<sequence length="165" mass="17584">MQIMPLAGRRATLFLAPLNAAMAEFSIDTPQRRASFLAQVGHESGQLRYVRELASGAAYEGRADLGNVIAGDGVRFKGRGLLQVTGRANYAACGVALGLDLLAAPQLLEQTTAACRSAGWFWQSRGLNRLADAGDQERVTRRINGGVNGLAERLALYAAARKVLA</sequence>
<reference evidence="2 3" key="1">
    <citation type="submission" date="2021-03" db="EMBL/GenBank/DDBJ databases">
        <title>Draft genome sequence of Janthinobacterium sp. strain PLB02 isolated from infected primmorphs (Lubomirskia baicalensis).</title>
        <authorList>
            <person name="Chernogor L.I."/>
            <person name="Belikov S.I."/>
            <person name="Petrushin I.S."/>
        </authorList>
    </citation>
    <scope>NUCLEOTIDE SEQUENCE [LARGE SCALE GENOMIC DNA]</scope>
    <source>
        <strain evidence="2 3">PLB02</strain>
    </source>
</reference>
<proteinExistence type="predicted"/>
<dbReference type="GO" id="GO:0016998">
    <property type="term" value="P:cell wall macromolecule catabolic process"/>
    <property type="evidence" value="ECO:0007669"/>
    <property type="project" value="InterPro"/>
</dbReference>
<dbReference type="Proteomes" id="UP000662821">
    <property type="component" value="Chromosome"/>
</dbReference>
<dbReference type="PANTHER" id="PTHR34408:SF1">
    <property type="entry name" value="GLYCOSYL HYDROLASE FAMILY 19 DOMAIN-CONTAINING PROTEIN HI_1415"/>
    <property type="match status" value="1"/>
</dbReference>
<gene>
    <name evidence="2" type="ORF">J3P46_18945</name>
</gene>
<dbReference type="AlphaFoldDB" id="A0AAJ4MPW9"/>
<evidence type="ECO:0000313" key="2">
    <source>
        <dbReference type="EMBL" id="QSX94782.1"/>
    </source>
</evidence>
<dbReference type="GO" id="GO:0004568">
    <property type="term" value="F:chitinase activity"/>
    <property type="evidence" value="ECO:0007669"/>
    <property type="project" value="InterPro"/>
</dbReference>
<dbReference type="Gene3D" id="1.10.530.10">
    <property type="match status" value="1"/>
</dbReference>
<accession>A0AAJ4MPW9</accession>
<dbReference type="InterPro" id="IPR023346">
    <property type="entry name" value="Lysozyme-like_dom_sf"/>
</dbReference>
<name>A0AAJ4MPW9_9BURK</name>
<dbReference type="InterPro" id="IPR052354">
    <property type="entry name" value="Cell_Wall_Dynamics_Protein"/>
</dbReference>
<keyword evidence="2" id="KW-0378">Hydrolase</keyword>
<dbReference type="EMBL" id="CP071520">
    <property type="protein sequence ID" value="QSX94782.1"/>
    <property type="molecule type" value="Genomic_DNA"/>
</dbReference>
<dbReference type="PANTHER" id="PTHR34408">
    <property type="entry name" value="FAMILY PROTEIN, PUTATIVE-RELATED"/>
    <property type="match status" value="1"/>
</dbReference>
<organism evidence="2 3">
    <name type="scientific">Janthinobacterium lividum</name>
    <dbReference type="NCBI Taxonomy" id="29581"/>
    <lineage>
        <taxon>Bacteria</taxon>
        <taxon>Pseudomonadati</taxon>
        <taxon>Pseudomonadota</taxon>
        <taxon>Betaproteobacteria</taxon>
        <taxon>Burkholderiales</taxon>
        <taxon>Oxalobacteraceae</taxon>
        <taxon>Janthinobacterium</taxon>
    </lineage>
</organism>
<dbReference type="InterPro" id="IPR000726">
    <property type="entry name" value="Glyco_hydro_19_cat"/>
</dbReference>
<evidence type="ECO:0000313" key="3">
    <source>
        <dbReference type="Proteomes" id="UP000662821"/>
    </source>
</evidence>
<dbReference type="RefSeq" id="WP_151096287.1">
    <property type="nucleotide sequence ID" value="NZ_CP071520.1"/>
</dbReference>
<evidence type="ECO:0000259" key="1">
    <source>
        <dbReference type="Pfam" id="PF00182"/>
    </source>
</evidence>
<dbReference type="Pfam" id="PF00182">
    <property type="entry name" value="Glyco_hydro_19"/>
    <property type="match status" value="1"/>
</dbReference>
<protein>
    <submittedName>
        <fullName evidence="2">Glycoside hydrolase family 19 protein</fullName>
    </submittedName>
</protein>